<name>A0A8J4W1N5_9ROSI</name>
<evidence type="ECO:0000313" key="4">
    <source>
        <dbReference type="Proteomes" id="UP000737018"/>
    </source>
</evidence>
<dbReference type="EMBL" id="JRKL02000482">
    <property type="protein sequence ID" value="KAF3970949.1"/>
    <property type="molecule type" value="Genomic_DNA"/>
</dbReference>
<dbReference type="InterPro" id="IPR043424">
    <property type="entry name" value="BLT-like"/>
</dbReference>
<dbReference type="PANTHER" id="PTHR31071:SF2">
    <property type="entry name" value="ACTIN CYTOSKELETON-REGULATORY COMPLEX PAN-LIKE PROTEIN"/>
    <property type="match status" value="1"/>
</dbReference>
<dbReference type="Proteomes" id="UP000737018">
    <property type="component" value="Unassembled WGS sequence"/>
</dbReference>
<feature type="region of interest" description="Disordered" evidence="2">
    <location>
        <begin position="1"/>
        <end position="46"/>
    </location>
</feature>
<organism evidence="3 4">
    <name type="scientific">Castanea mollissima</name>
    <name type="common">Chinese chestnut</name>
    <dbReference type="NCBI Taxonomy" id="60419"/>
    <lineage>
        <taxon>Eukaryota</taxon>
        <taxon>Viridiplantae</taxon>
        <taxon>Streptophyta</taxon>
        <taxon>Embryophyta</taxon>
        <taxon>Tracheophyta</taxon>
        <taxon>Spermatophyta</taxon>
        <taxon>Magnoliopsida</taxon>
        <taxon>eudicotyledons</taxon>
        <taxon>Gunneridae</taxon>
        <taxon>Pentapetalae</taxon>
        <taxon>rosids</taxon>
        <taxon>fabids</taxon>
        <taxon>Fagales</taxon>
        <taxon>Fagaceae</taxon>
        <taxon>Castanea</taxon>
    </lineage>
</organism>
<reference evidence="3" key="1">
    <citation type="submission" date="2020-03" db="EMBL/GenBank/DDBJ databases">
        <title>Castanea mollissima Vanexum genome sequencing.</title>
        <authorList>
            <person name="Staton M."/>
        </authorList>
    </citation>
    <scope>NUCLEOTIDE SEQUENCE</scope>
    <source>
        <tissue evidence="3">Leaf</tissue>
    </source>
</reference>
<feature type="compositionally biased region" description="Basic residues" evidence="2">
    <location>
        <begin position="7"/>
        <end position="32"/>
    </location>
</feature>
<feature type="coiled-coil region" evidence="1">
    <location>
        <begin position="248"/>
        <end position="342"/>
    </location>
</feature>
<proteinExistence type="predicted"/>
<evidence type="ECO:0000313" key="3">
    <source>
        <dbReference type="EMBL" id="KAF3970949.1"/>
    </source>
</evidence>
<dbReference type="PANTHER" id="PTHR31071">
    <property type="entry name" value="GB|AAF24581.1"/>
    <property type="match status" value="1"/>
</dbReference>
<protein>
    <submittedName>
        <fullName evidence="3">Uncharacterized protein</fullName>
    </submittedName>
</protein>
<keyword evidence="4" id="KW-1185">Reference proteome</keyword>
<evidence type="ECO:0000256" key="1">
    <source>
        <dbReference type="SAM" id="Coils"/>
    </source>
</evidence>
<accession>A0A8J4W1N5</accession>
<comment type="caution">
    <text evidence="3">The sequence shown here is derived from an EMBL/GenBank/DDBJ whole genome shotgun (WGS) entry which is preliminary data.</text>
</comment>
<feature type="coiled-coil region" evidence="1">
    <location>
        <begin position="491"/>
        <end position="518"/>
    </location>
</feature>
<dbReference type="OrthoDB" id="1927957at2759"/>
<feature type="region of interest" description="Disordered" evidence="2">
    <location>
        <begin position="572"/>
        <end position="592"/>
    </location>
</feature>
<gene>
    <name evidence="3" type="ORF">CMV_005401</name>
</gene>
<sequence length="654" mass="75432">MSFTGGSHHHSPAVPRLRRRRRKPKNSNRFRKLGPPPPTTPRSSWKFEDNKNDLAFNYQHHHHHTKLVSELFQRGRVQASARKLAAGLWRLLGDPHCQQPGIGCVKIKFTHHRKSRDYGPEIKDQLQLQRSLPVSHPKKGIQYKPESSLQYPKCSMEGATKWEPRCSKEFDKVYQFNSHIKLLENQDNASISIVSVLQAELIRARSRICELEDEVKCSKKKVEHLLRKVEEERISWQSREHAKILVDVDDLKNELGRERKNRQKMEILSSKLVNQIANAKLSAMQIMQNYEEEKRLRELMEEVCNELAKQIGEDEAIVEGLKREYKKVCEEVEEERKMWQMAEVWREEHVQMKLVDAKLALEERYFQMNKLITDLETFLGSRSFNLNVMELREAELIMQAIKSMNIEDIKEIERLSECEANEKEIEPCLNYSHTGRASKIYTLSLNNDASDKNLVLKHSNHVFDYNSGLEEDIRGGESTSHAEDQGCICSLEGSETSINRFNQEKNVLESRIECDENTNQESLGPEISEVCLLSDKQIKQKASPVSNIWKSHPSNGEFYKISIDGGNRRLSNGTVSSVRKASPCRGSAEGEPRCQDTVAQHSAPDLANPHITRGMKGRIEWPRGIQKHNTKAKLLEVKIESQKSQLRHILKQKT</sequence>
<evidence type="ECO:0000256" key="2">
    <source>
        <dbReference type="SAM" id="MobiDB-lite"/>
    </source>
</evidence>
<dbReference type="AlphaFoldDB" id="A0A8J4W1N5"/>
<keyword evidence="1" id="KW-0175">Coiled coil</keyword>